<dbReference type="Proteomes" id="UP001172101">
    <property type="component" value="Unassembled WGS sequence"/>
</dbReference>
<evidence type="ECO:0000313" key="2">
    <source>
        <dbReference type="Proteomes" id="UP001172101"/>
    </source>
</evidence>
<dbReference type="RefSeq" id="XP_060304096.1">
    <property type="nucleotide sequence ID" value="XM_060436461.1"/>
</dbReference>
<gene>
    <name evidence="1" type="ORF">B0T26DRAFT_632645</name>
</gene>
<reference evidence="1" key="1">
    <citation type="submission" date="2023-06" db="EMBL/GenBank/DDBJ databases">
        <title>Genome-scale phylogeny and comparative genomics of the fungal order Sordariales.</title>
        <authorList>
            <consortium name="Lawrence Berkeley National Laboratory"/>
            <person name="Hensen N."/>
            <person name="Bonometti L."/>
            <person name="Westerberg I."/>
            <person name="Brannstrom I.O."/>
            <person name="Guillou S."/>
            <person name="Cros-Aarteil S."/>
            <person name="Calhoun S."/>
            <person name="Haridas S."/>
            <person name="Kuo A."/>
            <person name="Mondo S."/>
            <person name="Pangilinan J."/>
            <person name="Riley R."/>
            <person name="LaButti K."/>
            <person name="Andreopoulos B."/>
            <person name="Lipzen A."/>
            <person name="Chen C."/>
            <person name="Yanf M."/>
            <person name="Daum C."/>
            <person name="Ng V."/>
            <person name="Clum A."/>
            <person name="Steindorff A."/>
            <person name="Ohm R."/>
            <person name="Martin F."/>
            <person name="Silar P."/>
            <person name="Natvig D."/>
            <person name="Lalanne C."/>
            <person name="Gautier V."/>
            <person name="Ament-velasquez S.L."/>
            <person name="Kruys A."/>
            <person name="Hutchinson M.I."/>
            <person name="Powell A.J."/>
            <person name="Barry K."/>
            <person name="Miller A.N."/>
            <person name="Grigoriev I.V."/>
            <person name="Debuchy R."/>
            <person name="Gladieux P."/>
            <person name="Thoren M.H."/>
            <person name="Johannesson H."/>
        </authorList>
    </citation>
    <scope>NUCLEOTIDE SEQUENCE</scope>
    <source>
        <strain evidence="1">SMH2392-1A</strain>
    </source>
</reference>
<accession>A0AA40BJ74</accession>
<organism evidence="1 2">
    <name type="scientific">Lasiosphaeria miniovina</name>
    <dbReference type="NCBI Taxonomy" id="1954250"/>
    <lineage>
        <taxon>Eukaryota</taxon>
        <taxon>Fungi</taxon>
        <taxon>Dikarya</taxon>
        <taxon>Ascomycota</taxon>
        <taxon>Pezizomycotina</taxon>
        <taxon>Sordariomycetes</taxon>
        <taxon>Sordariomycetidae</taxon>
        <taxon>Sordariales</taxon>
        <taxon>Lasiosphaeriaceae</taxon>
        <taxon>Lasiosphaeria</taxon>
    </lineage>
</organism>
<proteinExistence type="predicted"/>
<dbReference type="AlphaFoldDB" id="A0AA40BJ74"/>
<dbReference type="GeneID" id="85319731"/>
<keyword evidence="2" id="KW-1185">Reference proteome</keyword>
<dbReference type="EMBL" id="JAUIRO010000001">
    <property type="protein sequence ID" value="KAK0735219.1"/>
    <property type="molecule type" value="Genomic_DNA"/>
</dbReference>
<evidence type="ECO:0000313" key="1">
    <source>
        <dbReference type="EMBL" id="KAK0735219.1"/>
    </source>
</evidence>
<name>A0AA40BJ74_9PEZI</name>
<comment type="caution">
    <text evidence="1">The sequence shown here is derived from an EMBL/GenBank/DDBJ whole genome shotgun (WGS) entry which is preliminary data.</text>
</comment>
<dbReference type="Gene3D" id="3.40.50.720">
    <property type="entry name" value="NAD(P)-binding Rossmann-like Domain"/>
    <property type="match status" value="1"/>
</dbReference>
<protein>
    <submittedName>
        <fullName evidence="1">Uncharacterized protein</fullName>
    </submittedName>
</protein>
<sequence>IPAFYGDVKDVALIHVAAALDPEVKNARLQSWGHSSHWNEILAILRRLRPQKEFVDDYPDTHHLKLSVDQSESVALLNKWSTERARNGWTSLEDSIAENITNPYLEG</sequence>
<feature type="non-terminal residue" evidence="1">
    <location>
        <position position="1"/>
    </location>
</feature>